<dbReference type="Pfam" id="PF13913">
    <property type="entry name" value="zf-C2HC_2"/>
    <property type="match status" value="2"/>
</dbReference>
<feature type="compositionally biased region" description="Polar residues" evidence="1">
    <location>
        <begin position="221"/>
        <end position="232"/>
    </location>
</feature>
<proteinExistence type="predicted"/>
<feature type="region of interest" description="Disordered" evidence="1">
    <location>
        <begin position="103"/>
        <end position="134"/>
    </location>
</feature>
<accession>A0A7S1M656</accession>
<feature type="compositionally biased region" description="Low complexity" evidence="1">
    <location>
        <begin position="304"/>
        <end position="314"/>
    </location>
</feature>
<feature type="compositionally biased region" description="Basic and acidic residues" evidence="1">
    <location>
        <begin position="254"/>
        <end position="265"/>
    </location>
</feature>
<feature type="compositionally biased region" description="Pro residues" evidence="1">
    <location>
        <begin position="185"/>
        <end position="195"/>
    </location>
</feature>
<name>A0A7S1M656_NEODS</name>
<dbReference type="EMBL" id="HBGF01027519">
    <property type="protein sequence ID" value="CAD9122742.1"/>
    <property type="molecule type" value="Transcribed_RNA"/>
</dbReference>
<feature type="compositionally biased region" description="Low complexity" evidence="1">
    <location>
        <begin position="266"/>
        <end position="279"/>
    </location>
</feature>
<gene>
    <name evidence="2" type="ORF">NDES1114_LOCUS18242</name>
</gene>
<feature type="region of interest" description="Disordered" evidence="1">
    <location>
        <begin position="254"/>
        <end position="327"/>
    </location>
</feature>
<organism evidence="2">
    <name type="scientific">Neobodo designis</name>
    <name type="common">Flagellated protozoan</name>
    <name type="synonym">Bodo designis</name>
    <dbReference type="NCBI Taxonomy" id="312471"/>
    <lineage>
        <taxon>Eukaryota</taxon>
        <taxon>Discoba</taxon>
        <taxon>Euglenozoa</taxon>
        <taxon>Kinetoplastea</taxon>
        <taxon>Metakinetoplastina</taxon>
        <taxon>Neobodonida</taxon>
        <taxon>Neobodo</taxon>
    </lineage>
</organism>
<feature type="region of interest" description="Disordered" evidence="1">
    <location>
        <begin position="159"/>
        <end position="232"/>
    </location>
</feature>
<feature type="region of interest" description="Disordered" evidence="1">
    <location>
        <begin position="350"/>
        <end position="375"/>
    </location>
</feature>
<feature type="compositionally biased region" description="Low complexity" evidence="1">
    <location>
        <begin position="171"/>
        <end position="184"/>
    </location>
</feature>
<sequence>MSDAALTQRCYVCDAYFSDKVKLGLHIALCYSQAVQAGRTDLPQPAELLNNEKRYTEFMRDKRHLDEEIAEARRQKVSFATREDFSAMRSQLSPDRPTRAVAAASPIAKPRAVPVQGPRDEARISGAGHQRPSDHLRVHAQPVASDAQEDLHASPAYRFKRPASGAGSGGVVSPPVASPSAAVPRQPPHHVPPPQRGDGNRAAAPVPTGHSQQPAMEHVSPPQQQGQRVSSGVTMLRNELQSELANVREFMAEERRKAAERDRAHGAMPAAAPAGLPAPVHERVVDQPIRAPPPPMAFSPERPPSSSSSASPDSPDQRVCPNCGKSFGKRGYAVHTARCGKHATEDFTYSKDAQHPDHRISEKPTAHAPGPRREDMTPEQWQQFMVTYPRPVIDEAPKTAAQRAAVAAAAAQRREMMMHAGGGGGGGGEEPRQPCGRCGRMFLQSRVRQHEAVCVADPRI</sequence>
<reference evidence="2" key="1">
    <citation type="submission" date="2021-01" db="EMBL/GenBank/DDBJ databases">
        <authorList>
            <person name="Corre E."/>
            <person name="Pelletier E."/>
            <person name="Niang G."/>
            <person name="Scheremetjew M."/>
            <person name="Finn R."/>
            <person name="Kale V."/>
            <person name="Holt S."/>
            <person name="Cochrane G."/>
            <person name="Meng A."/>
            <person name="Brown T."/>
            <person name="Cohen L."/>
        </authorList>
    </citation>
    <scope>NUCLEOTIDE SEQUENCE</scope>
    <source>
        <strain evidence="2">CCAP 1951/1</strain>
    </source>
</reference>
<evidence type="ECO:0000256" key="1">
    <source>
        <dbReference type="SAM" id="MobiDB-lite"/>
    </source>
</evidence>
<evidence type="ECO:0000313" key="2">
    <source>
        <dbReference type="EMBL" id="CAD9122742.1"/>
    </source>
</evidence>
<dbReference type="AlphaFoldDB" id="A0A7S1M656"/>
<protein>
    <submittedName>
        <fullName evidence="2">Uncharacterized protein</fullName>
    </submittedName>
</protein>
<feature type="compositionally biased region" description="Pro residues" evidence="1">
    <location>
        <begin position="290"/>
        <end position="303"/>
    </location>
</feature>